<dbReference type="Proteomes" id="UP000198253">
    <property type="component" value="Chromosome I"/>
</dbReference>
<dbReference type="InParanoid" id="A0A1C4Y2J5"/>
<protein>
    <submittedName>
        <fullName evidence="1">Uncharacterized protein</fullName>
    </submittedName>
</protein>
<sequence length="109" mass="12026">MISLPPIWLLDVGGVINANRPGWGGPPHKRGVWSAVDQYEYTIRWAPILVDRIRDLHENSIVEVGWCTTWCAEADRPGAQCSCLPVEGMPGPSLLGLFFLRAGSRVLQS</sequence>
<gene>
    <name evidence="1" type="ORF">GA0070618_3547</name>
</gene>
<keyword evidence="2" id="KW-1185">Reference proteome</keyword>
<name>A0A1C4Y2J5_MICEC</name>
<dbReference type="AlphaFoldDB" id="A0A1C4Y2J5"/>
<reference evidence="2" key="1">
    <citation type="submission" date="2016-06" db="EMBL/GenBank/DDBJ databases">
        <authorList>
            <person name="Varghese N."/>
            <person name="Submissions Spin"/>
        </authorList>
    </citation>
    <scope>NUCLEOTIDE SEQUENCE [LARGE SCALE GENOMIC DNA]</scope>
    <source>
        <strain evidence="2">DSM 43816</strain>
    </source>
</reference>
<accession>A0A1C4Y2J5</accession>
<evidence type="ECO:0000313" key="1">
    <source>
        <dbReference type="EMBL" id="SCF14949.1"/>
    </source>
</evidence>
<organism evidence="1 2">
    <name type="scientific">Micromonospora echinospora</name>
    <name type="common">Micromonospora purpurea</name>
    <dbReference type="NCBI Taxonomy" id="1877"/>
    <lineage>
        <taxon>Bacteria</taxon>
        <taxon>Bacillati</taxon>
        <taxon>Actinomycetota</taxon>
        <taxon>Actinomycetes</taxon>
        <taxon>Micromonosporales</taxon>
        <taxon>Micromonosporaceae</taxon>
        <taxon>Micromonospora</taxon>
    </lineage>
</organism>
<proteinExistence type="predicted"/>
<dbReference type="EMBL" id="LT607413">
    <property type="protein sequence ID" value="SCF14949.1"/>
    <property type="molecule type" value="Genomic_DNA"/>
</dbReference>
<dbReference type="OrthoDB" id="5124141at2"/>
<dbReference type="RefSeq" id="WP_143740181.1">
    <property type="nucleotide sequence ID" value="NZ_NGNT01000001.1"/>
</dbReference>
<evidence type="ECO:0000313" key="2">
    <source>
        <dbReference type="Proteomes" id="UP000198253"/>
    </source>
</evidence>